<protein>
    <submittedName>
        <fullName evidence="1">Unannotated protein</fullName>
    </submittedName>
</protein>
<proteinExistence type="predicted"/>
<evidence type="ECO:0000313" key="1">
    <source>
        <dbReference type="EMBL" id="CAB4922351.1"/>
    </source>
</evidence>
<reference evidence="1" key="1">
    <citation type="submission" date="2020-05" db="EMBL/GenBank/DDBJ databases">
        <authorList>
            <person name="Chiriac C."/>
            <person name="Salcher M."/>
            <person name="Ghai R."/>
            <person name="Kavagutti S V."/>
        </authorList>
    </citation>
    <scope>NUCLEOTIDE SEQUENCE</scope>
</reference>
<gene>
    <name evidence="1" type="ORF">UFOPK3576_01736</name>
</gene>
<name>A0A6J7HMW4_9ZZZZ</name>
<dbReference type="EMBL" id="CAFBMO010000138">
    <property type="protein sequence ID" value="CAB4922351.1"/>
    <property type="molecule type" value="Genomic_DNA"/>
</dbReference>
<accession>A0A6J7HMW4</accession>
<sequence>MSLYPGAAGPVRGTVVPSTISVLLTPWSAACAIPVVDTATAAAAAAMSAIRPVDFRLTITPRNGNTRPATSLEITS</sequence>
<organism evidence="1">
    <name type="scientific">freshwater metagenome</name>
    <dbReference type="NCBI Taxonomy" id="449393"/>
    <lineage>
        <taxon>unclassified sequences</taxon>
        <taxon>metagenomes</taxon>
        <taxon>ecological metagenomes</taxon>
    </lineage>
</organism>
<dbReference type="AlphaFoldDB" id="A0A6J7HMW4"/>